<sequence>ICYRGLSSASSWRFAFRFDNISSSAEEVVGHLLQRFFIRIAAGRVRESTHLETAKTKIFGRAGARAVATLAGAGYRSSGIAAGSAVRGTGASCRPLAPDTLRRTRGAV</sequence>
<gene>
    <name evidence="1" type="ORF">PENTCL1PPCAC_19594</name>
</gene>
<organism evidence="1 2">
    <name type="scientific">Pristionchus entomophagus</name>
    <dbReference type="NCBI Taxonomy" id="358040"/>
    <lineage>
        <taxon>Eukaryota</taxon>
        <taxon>Metazoa</taxon>
        <taxon>Ecdysozoa</taxon>
        <taxon>Nematoda</taxon>
        <taxon>Chromadorea</taxon>
        <taxon>Rhabditida</taxon>
        <taxon>Rhabditina</taxon>
        <taxon>Diplogasteromorpha</taxon>
        <taxon>Diplogasteroidea</taxon>
        <taxon>Neodiplogasteridae</taxon>
        <taxon>Pristionchus</taxon>
    </lineage>
</organism>
<evidence type="ECO:0000313" key="2">
    <source>
        <dbReference type="Proteomes" id="UP001432027"/>
    </source>
</evidence>
<comment type="caution">
    <text evidence="1">The sequence shown here is derived from an EMBL/GenBank/DDBJ whole genome shotgun (WGS) entry which is preliminary data.</text>
</comment>
<reference evidence="1" key="1">
    <citation type="submission" date="2023-10" db="EMBL/GenBank/DDBJ databases">
        <title>Genome assembly of Pristionchus species.</title>
        <authorList>
            <person name="Yoshida K."/>
            <person name="Sommer R.J."/>
        </authorList>
    </citation>
    <scope>NUCLEOTIDE SEQUENCE</scope>
    <source>
        <strain evidence="1">RS0144</strain>
    </source>
</reference>
<accession>A0AAV5TTW0</accession>
<keyword evidence="2" id="KW-1185">Reference proteome</keyword>
<protein>
    <submittedName>
        <fullName evidence="1">Uncharacterized protein</fullName>
    </submittedName>
</protein>
<name>A0AAV5TTW0_9BILA</name>
<dbReference type="Proteomes" id="UP001432027">
    <property type="component" value="Unassembled WGS sequence"/>
</dbReference>
<feature type="non-terminal residue" evidence="1">
    <location>
        <position position="1"/>
    </location>
</feature>
<dbReference type="AlphaFoldDB" id="A0AAV5TTW0"/>
<feature type="non-terminal residue" evidence="1">
    <location>
        <position position="108"/>
    </location>
</feature>
<evidence type="ECO:0000313" key="1">
    <source>
        <dbReference type="EMBL" id="GMS97419.1"/>
    </source>
</evidence>
<dbReference type="EMBL" id="BTSX01000004">
    <property type="protein sequence ID" value="GMS97419.1"/>
    <property type="molecule type" value="Genomic_DNA"/>
</dbReference>
<proteinExistence type="predicted"/>